<keyword evidence="3 4" id="KW-0472">Membrane</keyword>
<evidence type="ECO:0000256" key="2">
    <source>
        <dbReference type="ARBA" id="ARBA00022989"/>
    </source>
</evidence>
<evidence type="ECO:0000313" key="6">
    <source>
        <dbReference type="Proteomes" id="UP000282433"/>
    </source>
</evidence>
<dbReference type="AlphaFoldDB" id="A0A3S4IZ66"/>
<dbReference type="SUPFAM" id="SSF103473">
    <property type="entry name" value="MFS general substrate transporter"/>
    <property type="match status" value="1"/>
</dbReference>
<evidence type="ECO:0000256" key="3">
    <source>
        <dbReference type="ARBA" id="ARBA00023136"/>
    </source>
</evidence>
<gene>
    <name evidence="5" type="ORF">NCTC13635_07381</name>
</gene>
<dbReference type="EMBL" id="LR134162">
    <property type="protein sequence ID" value="VEB08216.1"/>
    <property type="molecule type" value="Genomic_DNA"/>
</dbReference>
<sequence>MVFSLSLLALPLMLGSRIQLMAICLLLGAAAGALYTLSLVRAGKTFNGQKLIMINALFGFFWSAGSVAGPVVSGMLIGITGYDGLIVTLVASGVLFLLIQCLVQKRENPACQ</sequence>
<name>A0A3S4IZ66_KLEPN</name>
<keyword evidence="2 4" id="KW-1133">Transmembrane helix</keyword>
<feature type="transmembrane region" description="Helical" evidence="4">
    <location>
        <begin position="85"/>
        <end position="103"/>
    </location>
</feature>
<dbReference type="Gene3D" id="1.20.1250.20">
    <property type="entry name" value="MFS general substrate transporter like domains"/>
    <property type="match status" value="1"/>
</dbReference>
<reference evidence="5 6" key="1">
    <citation type="submission" date="2018-12" db="EMBL/GenBank/DDBJ databases">
        <authorList>
            <consortium name="Pathogen Informatics"/>
        </authorList>
    </citation>
    <scope>NUCLEOTIDE SEQUENCE [LARGE SCALE GENOMIC DNA]</scope>
    <source>
        <strain evidence="5 6">NCTC13635</strain>
    </source>
</reference>
<evidence type="ECO:0000256" key="1">
    <source>
        <dbReference type="ARBA" id="ARBA00022692"/>
    </source>
</evidence>
<feature type="transmembrane region" description="Helical" evidence="4">
    <location>
        <begin position="52"/>
        <end position="79"/>
    </location>
</feature>
<feature type="transmembrane region" description="Helical" evidence="4">
    <location>
        <begin position="20"/>
        <end position="40"/>
    </location>
</feature>
<accession>A0A3S4IZ66</accession>
<dbReference type="InterPro" id="IPR036259">
    <property type="entry name" value="MFS_trans_sf"/>
</dbReference>
<proteinExistence type="predicted"/>
<keyword evidence="1 4" id="KW-0812">Transmembrane</keyword>
<evidence type="ECO:0000256" key="4">
    <source>
        <dbReference type="SAM" id="Phobius"/>
    </source>
</evidence>
<protein>
    <submittedName>
        <fullName evidence="5">Major facilitator family transporter</fullName>
    </submittedName>
</protein>
<dbReference type="GO" id="GO:0022857">
    <property type="term" value="F:transmembrane transporter activity"/>
    <property type="evidence" value="ECO:0007669"/>
    <property type="project" value="InterPro"/>
</dbReference>
<dbReference type="InterPro" id="IPR011701">
    <property type="entry name" value="MFS"/>
</dbReference>
<dbReference type="Proteomes" id="UP000282433">
    <property type="component" value="Chromosome"/>
</dbReference>
<organism evidence="5 6">
    <name type="scientific">Klebsiella pneumoniae</name>
    <dbReference type="NCBI Taxonomy" id="573"/>
    <lineage>
        <taxon>Bacteria</taxon>
        <taxon>Pseudomonadati</taxon>
        <taxon>Pseudomonadota</taxon>
        <taxon>Gammaproteobacteria</taxon>
        <taxon>Enterobacterales</taxon>
        <taxon>Enterobacteriaceae</taxon>
        <taxon>Klebsiella/Raoultella group</taxon>
        <taxon>Klebsiella</taxon>
        <taxon>Klebsiella pneumoniae complex</taxon>
    </lineage>
</organism>
<evidence type="ECO:0000313" key="5">
    <source>
        <dbReference type="EMBL" id="VEB08216.1"/>
    </source>
</evidence>
<dbReference type="Pfam" id="PF07690">
    <property type="entry name" value="MFS_1"/>
    <property type="match status" value="1"/>
</dbReference>